<keyword evidence="6" id="KW-1185">Reference proteome</keyword>
<comment type="subcellular location">
    <subcellularLocation>
        <location evidence="1">Membrane</location>
    </subcellularLocation>
</comment>
<evidence type="ECO:0000256" key="3">
    <source>
        <dbReference type="ARBA" id="ARBA00023136"/>
    </source>
</evidence>
<evidence type="ECO:0000256" key="4">
    <source>
        <dbReference type="SAM" id="Phobius"/>
    </source>
</evidence>
<keyword evidence="3 4" id="KW-0472">Membrane</keyword>
<dbReference type="OrthoDB" id="261678at2759"/>
<organism evidence="5 6">
    <name type="scientific">Leishmania panamensis</name>
    <dbReference type="NCBI Taxonomy" id="5679"/>
    <lineage>
        <taxon>Eukaryota</taxon>
        <taxon>Discoba</taxon>
        <taxon>Euglenozoa</taxon>
        <taxon>Kinetoplastea</taxon>
        <taxon>Metakinetoplastina</taxon>
        <taxon>Trypanosomatida</taxon>
        <taxon>Trypanosomatidae</taxon>
        <taxon>Leishmaniinae</taxon>
        <taxon>Leishmania</taxon>
        <taxon>Leishmania guyanensis species complex</taxon>
    </lineage>
</organism>
<evidence type="ECO:0000256" key="1">
    <source>
        <dbReference type="ARBA" id="ARBA00004370"/>
    </source>
</evidence>
<dbReference type="eggNOG" id="ENOG502RXGJ">
    <property type="taxonomic scope" value="Eukaryota"/>
</dbReference>
<proteinExistence type="predicted"/>
<evidence type="ECO:0008006" key="7">
    <source>
        <dbReference type="Google" id="ProtNLM"/>
    </source>
</evidence>
<evidence type="ECO:0000256" key="2">
    <source>
        <dbReference type="ARBA" id="ARBA00022692"/>
    </source>
</evidence>
<dbReference type="SUPFAM" id="SSF103506">
    <property type="entry name" value="Mitochondrial carrier"/>
    <property type="match status" value="1"/>
</dbReference>
<feature type="transmembrane region" description="Helical" evidence="4">
    <location>
        <begin position="139"/>
        <end position="161"/>
    </location>
</feature>
<reference evidence="5 6" key="1">
    <citation type="journal article" date="2015" name="Sci. Rep.">
        <title>The genome of Leishmania panamensis: insights into genomics of the L. (Viannia) subgenus.</title>
        <authorList>
            <person name="Llanes A."/>
            <person name="Restrepo C.M."/>
            <person name="Vecchio G.D."/>
            <person name="Anguizola F.J."/>
            <person name="Lleonart R."/>
        </authorList>
    </citation>
    <scope>NUCLEOTIDE SEQUENCE [LARGE SCALE GENOMIC DNA]</scope>
    <source>
        <strain evidence="5 6">MHOM/PA/94/PSC-1</strain>
    </source>
</reference>
<sequence>MSSVLTGVLAYGSSLFTIVALYPYRDFVKSVDVRHLPRATSLGDYCVKRYRGMLGSPSQPMLLAAPHAALYFGYLFAAGGTAGGLLGGFLFGYTKTFVRTVAHRMNGGGSRYNKLEQRGYSGLLDCIVLSAKHYGVLSFFPGALAASAVGILWYGISLAALQQTYSRSFGEDLWTAFRIHALLTFLTAPVRNTVRSSTYRNERSGGVHTLRDYVAAEAAVFREAGGVFRSMAREEGLRFFFNGALRTTFKSSVPFAVTYALFKAIGGSIGLPTNGTYRGVHTGRHFSRRG</sequence>
<dbReference type="GeneID" id="22578517"/>
<keyword evidence="4" id="KW-1133">Transmembrane helix</keyword>
<evidence type="ECO:0000313" key="6">
    <source>
        <dbReference type="Proteomes" id="UP000063063"/>
    </source>
</evidence>
<dbReference type="VEuPathDB" id="TriTrypDB:LPMP_340130"/>
<dbReference type="GO" id="GO:0016020">
    <property type="term" value="C:membrane"/>
    <property type="evidence" value="ECO:0007669"/>
    <property type="project" value="UniProtKB-SubCell"/>
</dbReference>
<feature type="transmembrane region" description="Helical" evidence="4">
    <location>
        <begin position="6"/>
        <end position="24"/>
    </location>
</feature>
<dbReference type="AlphaFoldDB" id="A0A088S0E3"/>
<evidence type="ECO:0000313" key="5">
    <source>
        <dbReference type="EMBL" id="AIO01641.1"/>
    </source>
</evidence>
<gene>
    <name evidence="5" type="ORF">LPMP_340130</name>
</gene>
<dbReference type="VEuPathDB" id="TriTrypDB:LPAL13_340006500"/>
<accession>A0A088S0E3</accession>
<dbReference type="KEGG" id="lpan:LPMP_340130"/>
<dbReference type="Gene3D" id="1.50.40.10">
    <property type="entry name" value="Mitochondrial carrier domain"/>
    <property type="match status" value="1"/>
</dbReference>
<dbReference type="InterPro" id="IPR023395">
    <property type="entry name" value="MCP_dom_sf"/>
</dbReference>
<dbReference type="RefSeq" id="XP_010702441.1">
    <property type="nucleotide sequence ID" value="XM_010704139.1"/>
</dbReference>
<keyword evidence="2 4" id="KW-0812">Transmembrane</keyword>
<dbReference type="EMBL" id="CP009403">
    <property type="protein sequence ID" value="AIO01641.1"/>
    <property type="molecule type" value="Genomic_DNA"/>
</dbReference>
<protein>
    <recommendedName>
        <fullName evidence="7">Mitochondrial carrier protein</fullName>
    </recommendedName>
</protein>
<dbReference type="Proteomes" id="UP000063063">
    <property type="component" value="Chromosome 34"/>
</dbReference>
<name>A0A088S0E3_LEIPA</name>
<feature type="transmembrane region" description="Helical" evidence="4">
    <location>
        <begin position="68"/>
        <end position="91"/>
    </location>
</feature>